<accession>A0A6J1PKT7</accession>
<dbReference type="InterPro" id="IPR014718">
    <property type="entry name" value="GH-type_carb-bd"/>
</dbReference>
<dbReference type="Pfam" id="PF01263">
    <property type="entry name" value="Aldose_epim"/>
    <property type="match status" value="1"/>
</dbReference>
<name>A0A6J1PKT7_9HYME</name>
<sequence length="396" mass="44068">MASSSFSSSIQSYSEPFTEEQEMALYRSIKMVRLRLKFFNGMGSTYVDANPRFSLKRNILNLLQNLQDIRKATHDINLKFKSIQEEMRVTAALTKLNKAFINHISGYESPSNPYFGATVGRVANRIGKATFVVNGQRYNVSKNIGEDSLHGGTHGWSFKVWNATIVGNRVVMTLVSPDGDEGYPGSVTATVSFQLSDDGELRVKMKAKSGRATPINLTNHSYFNLAGHATNAAELYKHVFTLNADRWTVTDSGSIPTGEIRSVDNSVMDLRTPTILGDVIDKVPGGGYDYNFCLPEPYDDRKTSFVAKVLHPASGRYLEVYSNQPGVQLYTSNSIPERNETGIAGKNGARYFRHAAFCLETQNYPDAVNHKNFPNSILRPGDIYNHIVVYKFGVEN</sequence>
<keyword evidence="5" id="KW-0413">Isomerase</keyword>
<dbReference type="Proteomes" id="UP000504618">
    <property type="component" value="Unplaced"/>
</dbReference>
<evidence type="ECO:0000313" key="10">
    <source>
        <dbReference type="RefSeq" id="XP_024870254.1"/>
    </source>
</evidence>
<dbReference type="SUPFAM" id="SSF74650">
    <property type="entry name" value="Galactose mutarotase-like"/>
    <property type="match status" value="1"/>
</dbReference>
<evidence type="ECO:0000256" key="4">
    <source>
        <dbReference type="ARBA" id="ARBA00021023"/>
    </source>
</evidence>
<evidence type="ECO:0000256" key="1">
    <source>
        <dbReference type="ARBA" id="ARBA00001712"/>
    </source>
</evidence>
<dbReference type="CDD" id="cd09019">
    <property type="entry name" value="galactose_mutarotase_like"/>
    <property type="match status" value="1"/>
</dbReference>
<dbReference type="Gene3D" id="2.70.98.10">
    <property type="match status" value="1"/>
</dbReference>
<dbReference type="AlphaFoldDB" id="A0A6J1PKT7"/>
<proteinExistence type="inferred from homology"/>
<evidence type="ECO:0000256" key="5">
    <source>
        <dbReference type="ARBA" id="ARBA00023235"/>
    </source>
</evidence>
<dbReference type="OrthoDB" id="274691at2759"/>
<evidence type="ECO:0000313" key="9">
    <source>
        <dbReference type="Proteomes" id="UP000504618"/>
    </source>
</evidence>
<evidence type="ECO:0000256" key="6">
    <source>
        <dbReference type="ARBA" id="ARBA00023277"/>
    </source>
</evidence>
<dbReference type="GO" id="GO:0030246">
    <property type="term" value="F:carbohydrate binding"/>
    <property type="evidence" value="ECO:0007669"/>
    <property type="project" value="InterPro"/>
</dbReference>
<dbReference type="InterPro" id="IPR018052">
    <property type="entry name" value="Ald1_epimerase_CS"/>
</dbReference>
<evidence type="ECO:0000256" key="7">
    <source>
        <dbReference type="ARBA" id="ARBA00032729"/>
    </source>
</evidence>
<dbReference type="InterPro" id="IPR008183">
    <property type="entry name" value="Aldose_1/G6P_1-epimerase"/>
</dbReference>
<comment type="catalytic activity">
    <reaction evidence="1">
        <text>alpha-D-galactose = beta-D-galactose</text>
        <dbReference type="Rhea" id="RHEA:28675"/>
        <dbReference type="ChEBI" id="CHEBI:27667"/>
        <dbReference type="ChEBI" id="CHEBI:28061"/>
        <dbReference type="EC" id="5.1.3.3"/>
    </reaction>
    <physiologicalReaction direction="right-to-left" evidence="1">
        <dbReference type="Rhea" id="RHEA:28677"/>
    </physiologicalReaction>
</comment>
<dbReference type="GO" id="GO:0006006">
    <property type="term" value="P:glucose metabolic process"/>
    <property type="evidence" value="ECO:0007669"/>
    <property type="project" value="TreeGrafter"/>
</dbReference>
<dbReference type="PANTHER" id="PTHR10091:SF0">
    <property type="entry name" value="GALACTOSE MUTAROTASE"/>
    <property type="match status" value="1"/>
</dbReference>
<dbReference type="InterPro" id="IPR011013">
    <property type="entry name" value="Gal_mutarotase_sf_dom"/>
</dbReference>
<dbReference type="GO" id="GO:0004034">
    <property type="term" value="F:aldose 1-epimerase activity"/>
    <property type="evidence" value="ECO:0007669"/>
    <property type="project" value="UniProtKB-EC"/>
</dbReference>
<organism evidence="9 10">
    <name type="scientific">Temnothorax curvispinosus</name>
    <dbReference type="NCBI Taxonomy" id="300111"/>
    <lineage>
        <taxon>Eukaryota</taxon>
        <taxon>Metazoa</taxon>
        <taxon>Ecdysozoa</taxon>
        <taxon>Arthropoda</taxon>
        <taxon>Hexapoda</taxon>
        <taxon>Insecta</taxon>
        <taxon>Pterygota</taxon>
        <taxon>Neoptera</taxon>
        <taxon>Endopterygota</taxon>
        <taxon>Hymenoptera</taxon>
        <taxon>Apocrita</taxon>
        <taxon>Aculeata</taxon>
        <taxon>Formicoidea</taxon>
        <taxon>Formicidae</taxon>
        <taxon>Myrmicinae</taxon>
        <taxon>Temnothorax</taxon>
    </lineage>
</organism>
<comment type="pathway">
    <text evidence="2">Carbohydrate metabolism; galactose metabolism.</text>
</comment>
<dbReference type="GeneID" id="112453634"/>
<dbReference type="RefSeq" id="XP_024870254.1">
    <property type="nucleotide sequence ID" value="XM_025014486.1"/>
</dbReference>
<evidence type="ECO:0000256" key="3">
    <source>
        <dbReference type="ARBA" id="ARBA00006206"/>
    </source>
</evidence>
<dbReference type="UniPathway" id="UPA00214"/>
<reference evidence="10" key="1">
    <citation type="submission" date="2025-08" db="UniProtKB">
        <authorList>
            <consortium name="RefSeq"/>
        </authorList>
    </citation>
    <scope>IDENTIFICATION</scope>
    <source>
        <tissue evidence="10">Whole body</tissue>
    </source>
</reference>
<comment type="similarity">
    <text evidence="3">Belongs to the aldose epimerase family.</text>
</comment>
<keyword evidence="6" id="KW-0119">Carbohydrate metabolism</keyword>
<dbReference type="InterPro" id="IPR047215">
    <property type="entry name" value="Galactose_mutarotase-like"/>
</dbReference>
<evidence type="ECO:0000256" key="8">
    <source>
        <dbReference type="ARBA" id="ARBA00045743"/>
    </source>
</evidence>
<dbReference type="PANTHER" id="PTHR10091">
    <property type="entry name" value="ALDOSE-1-EPIMERASE"/>
    <property type="match status" value="1"/>
</dbReference>
<dbReference type="PROSITE" id="PS00545">
    <property type="entry name" value="ALDOSE_1_EPIMERASE"/>
    <property type="match status" value="1"/>
</dbReference>
<gene>
    <name evidence="10" type="primary">LOC112453634</name>
</gene>
<keyword evidence="9" id="KW-1185">Reference proteome</keyword>
<evidence type="ECO:0000256" key="2">
    <source>
        <dbReference type="ARBA" id="ARBA00004947"/>
    </source>
</evidence>
<protein>
    <recommendedName>
        <fullName evidence="4">Galactose mutarotase</fullName>
    </recommendedName>
    <alternativeName>
        <fullName evidence="7">Aldose 1-epimerase</fullName>
    </alternativeName>
</protein>
<comment type="function">
    <text evidence="8">Mutarotase that catalyzes the interconversion of beta-D-galactose and alpha-D-galactose during galactose metabolism. Beta-D-galactose is metabolized in the liver into glucose 1-phosphate, the primary metabolic fuel, by the action of four enzymes that constitute the Leloir pathway: GALM, GALK1 (galactokinase), GALT (galactose-1-phosphate uridylyltransferase) and GALE (UDP-galactose-4'-epimerase). Involved in the maintenance of the equilibrium between the beta- and alpha-anomers of galactose, therefore ensuring a sufficient supply of the alpha-anomer for GALK1. Also active on D-glucose although shows a preference for galactose over glucose.</text>
</comment>
<dbReference type="GO" id="GO:0033499">
    <property type="term" value="P:galactose catabolic process via UDP-galactose, Leloir pathway"/>
    <property type="evidence" value="ECO:0007669"/>
    <property type="project" value="TreeGrafter"/>
</dbReference>